<organism evidence="3 4">
    <name type="scientific">Sphaerosporella brunnea</name>
    <dbReference type="NCBI Taxonomy" id="1250544"/>
    <lineage>
        <taxon>Eukaryota</taxon>
        <taxon>Fungi</taxon>
        <taxon>Dikarya</taxon>
        <taxon>Ascomycota</taxon>
        <taxon>Pezizomycotina</taxon>
        <taxon>Pezizomycetes</taxon>
        <taxon>Pezizales</taxon>
        <taxon>Pyronemataceae</taxon>
        <taxon>Sphaerosporella</taxon>
    </lineage>
</organism>
<dbReference type="SUPFAM" id="SSF51735">
    <property type="entry name" value="NAD(P)-binding Rossmann-fold domains"/>
    <property type="match status" value="1"/>
</dbReference>
<comment type="caution">
    <text evidence="3">The sequence shown here is derived from an EMBL/GenBank/DDBJ whole genome shotgun (WGS) entry which is preliminary data.</text>
</comment>
<gene>
    <name evidence="3" type="ORF">FN846DRAFT_909295</name>
</gene>
<evidence type="ECO:0008006" key="5">
    <source>
        <dbReference type="Google" id="ProtNLM"/>
    </source>
</evidence>
<dbReference type="EMBL" id="VXIS01000155">
    <property type="protein sequence ID" value="KAA8900316.1"/>
    <property type="molecule type" value="Genomic_DNA"/>
</dbReference>
<dbReference type="InterPro" id="IPR002347">
    <property type="entry name" value="SDR_fam"/>
</dbReference>
<dbReference type="AlphaFoldDB" id="A0A5J5EQY0"/>
<dbReference type="Pfam" id="PF00106">
    <property type="entry name" value="adh_short"/>
    <property type="match status" value="1"/>
</dbReference>
<dbReference type="Proteomes" id="UP000326924">
    <property type="component" value="Unassembled WGS sequence"/>
</dbReference>
<proteinExistence type="inferred from homology"/>
<keyword evidence="2" id="KW-0560">Oxidoreductase</keyword>
<evidence type="ECO:0000313" key="4">
    <source>
        <dbReference type="Proteomes" id="UP000326924"/>
    </source>
</evidence>
<evidence type="ECO:0000313" key="3">
    <source>
        <dbReference type="EMBL" id="KAA8900316.1"/>
    </source>
</evidence>
<dbReference type="OrthoDB" id="37659at2759"/>
<dbReference type="InterPro" id="IPR036291">
    <property type="entry name" value="NAD(P)-bd_dom_sf"/>
</dbReference>
<reference evidence="3 4" key="1">
    <citation type="submission" date="2019-09" db="EMBL/GenBank/DDBJ databases">
        <title>Draft genome of the ectomycorrhizal ascomycete Sphaerosporella brunnea.</title>
        <authorList>
            <consortium name="DOE Joint Genome Institute"/>
            <person name="Benucci G.M."/>
            <person name="Marozzi G."/>
            <person name="Antonielli L."/>
            <person name="Sanchez S."/>
            <person name="Marco P."/>
            <person name="Wang X."/>
            <person name="Falini L.B."/>
            <person name="Barry K."/>
            <person name="Haridas S."/>
            <person name="Lipzen A."/>
            <person name="Labutti K."/>
            <person name="Grigoriev I.V."/>
            <person name="Murat C."/>
            <person name="Martin F."/>
            <person name="Albertini E."/>
            <person name="Donnini D."/>
            <person name="Bonito G."/>
        </authorList>
    </citation>
    <scope>NUCLEOTIDE SEQUENCE [LARGE SCALE GENOMIC DNA]</scope>
    <source>
        <strain evidence="3 4">Sb_GMNB300</strain>
    </source>
</reference>
<sequence length="214" mass="24129">MTWRKTYQSTSTRPNNSFHAAGRFNISFPLDKILVLGATSGIGRGLSEKFLAEGRSIIVVGRRKDQLSDFIAKHPAESERISAYAFDVTKLEEIPAWVAKYGPRRYKENINRVSSEHPDLEAVFVNACIHHAFDFSKPETTFLPFLIAQNKPTTLTYTTSGLAIVPLGLSPGYCATKAALHHFLLPTELRDDAAQSKWKQHRYRNAMKDFVEET</sequence>
<keyword evidence="4" id="KW-1185">Reference proteome</keyword>
<comment type="similarity">
    <text evidence="1">Belongs to the short-chain dehydrogenases/reductases (SDR) family.</text>
</comment>
<protein>
    <recommendedName>
        <fullName evidence="5">Short-chain dehydrogenase</fullName>
    </recommendedName>
</protein>
<accession>A0A5J5EQY0</accession>
<dbReference type="Gene3D" id="3.40.50.720">
    <property type="entry name" value="NAD(P)-binding Rossmann-like Domain"/>
    <property type="match status" value="1"/>
</dbReference>
<dbReference type="GO" id="GO:0016491">
    <property type="term" value="F:oxidoreductase activity"/>
    <property type="evidence" value="ECO:0007669"/>
    <property type="project" value="UniProtKB-KW"/>
</dbReference>
<dbReference type="InParanoid" id="A0A5J5EQY0"/>
<evidence type="ECO:0000256" key="1">
    <source>
        <dbReference type="ARBA" id="ARBA00006484"/>
    </source>
</evidence>
<dbReference type="PANTHER" id="PTHR43669:SF11">
    <property type="entry name" value="SHORT-CHAIN DEHYDROGENASE_OXIDOREDUCTASE"/>
    <property type="match status" value="1"/>
</dbReference>
<evidence type="ECO:0000256" key="2">
    <source>
        <dbReference type="ARBA" id="ARBA00023002"/>
    </source>
</evidence>
<dbReference type="PANTHER" id="PTHR43669">
    <property type="entry name" value="5-KETO-D-GLUCONATE 5-REDUCTASE"/>
    <property type="match status" value="1"/>
</dbReference>
<name>A0A5J5EQY0_9PEZI</name>